<gene>
    <name evidence="1" type="ORF">AA14337_3154</name>
</gene>
<proteinExistence type="predicted"/>
<accession>A0ABQ0PZZ3</accession>
<protein>
    <recommendedName>
        <fullName evidence="3">EF-hand domain-containing protein</fullName>
    </recommendedName>
</protein>
<reference evidence="1" key="1">
    <citation type="submission" date="2013-04" db="EMBL/GenBank/DDBJ databases">
        <title>The genome sequencing project of 58 acetic acid bacteria.</title>
        <authorList>
            <person name="Okamoto-Kainuma A."/>
            <person name="Ishikawa M."/>
            <person name="Umino S."/>
            <person name="Koizumi Y."/>
            <person name="Shiwa Y."/>
            <person name="Yoshikawa H."/>
            <person name="Matsutani M."/>
            <person name="Matsushita K."/>
        </authorList>
    </citation>
    <scope>NUCLEOTIDE SEQUENCE</scope>
    <source>
        <strain evidence="1">DSM 14337</strain>
    </source>
</reference>
<dbReference type="RefSeq" id="WP_061506352.1">
    <property type="nucleotide sequence ID" value="NZ_BAPF01000054.1"/>
</dbReference>
<evidence type="ECO:0008006" key="3">
    <source>
        <dbReference type="Google" id="ProtNLM"/>
    </source>
</evidence>
<evidence type="ECO:0000313" key="1">
    <source>
        <dbReference type="EMBL" id="GBQ85750.1"/>
    </source>
</evidence>
<dbReference type="Proteomes" id="UP001065047">
    <property type="component" value="Unassembled WGS sequence"/>
</dbReference>
<sequence>MPDTTENENSLIIHRIVPLDPFGTLIRVRDFIGDMSEGKVGMPGGGSYCSLIGDDCTLDMPSHAFQQAAEAFLDKKALSYRSYGRDMCWWTYAIDIGGKAYSNFARSSGDGGVDVLSDIMELALSSESDTNVSFEQIEQKLSALDTKCNGILSIEDASPDERLAVEKVLKAKVQEATGKDNLVSQSCLAEGAVHYVVRVYDKNVF</sequence>
<organism evidence="1 2">
    <name type="scientific">Acetobacter malorum DSM 14337</name>
    <dbReference type="NCBI Taxonomy" id="1307910"/>
    <lineage>
        <taxon>Bacteria</taxon>
        <taxon>Pseudomonadati</taxon>
        <taxon>Pseudomonadota</taxon>
        <taxon>Alphaproteobacteria</taxon>
        <taxon>Acetobacterales</taxon>
        <taxon>Acetobacteraceae</taxon>
        <taxon>Acetobacter</taxon>
    </lineage>
</organism>
<dbReference type="GeneID" id="29557832"/>
<comment type="caution">
    <text evidence="1">The sequence shown here is derived from an EMBL/GenBank/DDBJ whole genome shotgun (WGS) entry which is preliminary data.</text>
</comment>
<dbReference type="EMBL" id="BAPF01000054">
    <property type="protein sequence ID" value="GBQ85750.1"/>
    <property type="molecule type" value="Genomic_DNA"/>
</dbReference>
<keyword evidence="2" id="KW-1185">Reference proteome</keyword>
<evidence type="ECO:0000313" key="2">
    <source>
        <dbReference type="Proteomes" id="UP001065047"/>
    </source>
</evidence>
<name>A0ABQ0PZZ3_9PROT</name>